<reference evidence="2 3" key="1">
    <citation type="journal article" date="2018" name="Nat. Ecol. Evol.">
        <title>Pezizomycetes genomes reveal the molecular basis of ectomycorrhizal truffle lifestyle.</title>
        <authorList>
            <person name="Murat C."/>
            <person name="Payen T."/>
            <person name="Noel B."/>
            <person name="Kuo A."/>
            <person name="Morin E."/>
            <person name="Chen J."/>
            <person name="Kohler A."/>
            <person name="Krizsan K."/>
            <person name="Balestrini R."/>
            <person name="Da Silva C."/>
            <person name="Montanini B."/>
            <person name="Hainaut M."/>
            <person name="Levati E."/>
            <person name="Barry K.W."/>
            <person name="Belfiori B."/>
            <person name="Cichocki N."/>
            <person name="Clum A."/>
            <person name="Dockter R.B."/>
            <person name="Fauchery L."/>
            <person name="Guy J."/>
            <person name="Iotti M."/>
            <person name="Le Tacon F."/>
            <person name="Lindquist E.A."/>
            <person name="Lipzen A."/>
            <person name="Malagnac F."/>
            <person name="Mello A."/>
            <person name="Molinier V."/>
            <person name="Miyauchi S."/>
            <person name="Poulain J."/>
            <person name="Riccioni C."/>
            <person name="Rubini A."/>
            <person name="Sitrit Y."/>
            <person name="Splivallo R."/>
            <person name="Traeger S."/>
            <person name="Wang M."/>
            <person name="Zifcakova L."/>
            <person name="Wipf D."/>
            <person name="Zambonelli A."/>
            <person name="Paolocci F."/>
            <person name="Nowrousian M."/>
            <person name="Ottonello S."/>
            <person name="Baldrian P."/>
            <person name="Spatafora J.W."/>
            <person name="Henrissat B."/>
            <person name="Nagy L.G."/>
            <person name="Aury J.M."/>
            <person name="Wincker P."/>
            <person name="Grigoriev I.V."/>
            <person name="Bonfante P."/>
            <person name="Martin F.M."/>
        </authorList>
    </citation>
    <scope>NUCLEOTIDE SEQUENCE [LARGE SCALE GENOMIC DNA]</scope>
    <source>
        <strain evidence="2 3">ATCC MYA-4762</strain>
    </source>
</reference>
<name>A0A3N4M9B2_9PEZI</name>
<keyword evidence="3" id="KW-1185">Reference proteome</keyword>
<dbReference type="AlphaFoldDB" id="A0A3N4M9B2"/>
<dbReference type="InParanoid" id="A0A3N4M9B2"/>
<dbReference type="PANTHER" id="PTHR34414">
    <property type="entry name" value="HET DOMAIN-CONTAINING PROTEIN-RELATED"/>
    <property type="match status" value="1"/>
</dbReference>
<protein>
    <submittedName>
        <fullName evidence="2">Uncharacterized protein</fullName>
    </submittedName>
</protein>
<dbReference type="EMBL" id="ML121535">
    <property type="protein sequence ID" value="RPB26405.1"/>
    <property type="molecule type" value="Genomic_DNA"/>
</dbReference>
<dbReference type="OrthoDB" id="5086500at2759"/>
<dbReference type="Proteomes" id="UP000267821">
    <property type="component" value="Unassembled WGS sequence"/>
</dbReference>
<dbReference type="STRING" id="1051890.A0A3N4M9B2"/>
<dbReference type="Pfam" id="PF20246">
    <property type="entry name" value="DUF6601"/>
    <property type="match status" value="1"/>
</dbReference>
<gene>
    <name evidence="2" type="ORF">L211DRAFT_771595</name>
</gene>
<keyword evidence="1" id="KW-0812">Transmembrane</keyword>
<evidence type="ECO:0000256" key="1">
    <source>
        <dbReference type="SAM" id="Phobius"/>
    </source>
</evidence>
<dbReference type="InterPro" id="IPR046536">
    <property type="entry name" value="DUF6601"/>
</dbReference>
<accession>A0A3N4M9B2</accession>
<keyword evidence="1" id="KW-0472">Membrane</keyword>
<organism evidence="2 3">
    <name type="scientific">Terfezia boudieri ATCC MYA-4762</name>
    <dbReference type="NCBI Taxonomy" id="1051890"/>
    <lineage>
        <taxon>Eukaryota</taxon>
        <taxon>Fungi</taxon>
        <taxon>Dikarya</taxon>
        <taxon>Ascomycota</taxon>
        <taxon>Pezizomycotina</taxon>
        <taxon>Pezizomycetes</taxon>
        <taxon>Pezizales</taxon>
        <taxon>Pezizaceae</taxon>
        <taxon>Terfezia</taxon>
    </lineage>
</organism>
<feature type="non-terminal residue" evidence="2">
    <location>
        <position position="1"/>
    </location>
</feature>
<dbReference type="PANTHER" id="PTHR34414:SF1">
    <property type="entry name" value="SUBTILISIN-LIKE SERINE PROTEASE"/>
    <property type="match status" value="1"/>
</dbReference>
<feature type="transmembrane region" description="Helical" evidence="1">
    <location>
        <begin position="184"/>
        <end position="208"/>
    </location>
</feature>
<feature type="non-terminal residue" evidence="2">
    <location>
        <position position="212"/>
    </location>
</feature>
<evidence type="ECO:0000313" key="3">
    <source>
        <dbReference type="Proteomes" id="UP000267821"/>
    </source>
</evidence>
<evidence type="ECO:0000313" key="2">
    <source>
        <dbReference type="EMBL" id="RPB26405.1"/>
    </source>
</evidence>
<sequence>YFEQEMMVDGLNAIHSYLWMAGSKGNISPLHRQVMIGRTIVITEDPELHLVWNRGTIFIKPLPPFLVTEEFWRILLDSNGSSHESLRHLANGFLKSYSRLIVYRSDFKIAKDLGLIPYENLGFEDWFNFLHHRRIYSCPPDSVNMRYRYGELRLYRLNWIYRLFKFQHVYMSLDTSYDQYFSRWWPFILFVVAWVSIALTAFQVLLAARPEN</sequence>
<proteinExistence type="predicted"/>
<keyword evidence="1" id="KW-1133">Transmembrane helix</keyword>